<protein>
    <submittedName>
        <fullName evidence="2">Uncharacterized protein</fullName>
    </submittedName>
</protein>
<dbReference type="Proteomes" id="UP000886653">
    <property type="component" value="Unassembled WGS sequence"/>
</dbReference>
<organism evidence="2 3">
    <name type="scientific">Cronartium quercuum f. sp. fusiforme G11</name>
    <dbReference type="NCBI Taxonomy" id="708437"/>
    <lineage>
        <taxon>Eukaryota</taxon>
        <taxon>Fungi</taxon>
        <taxon>Dikarya</taxon>
        <taxon>Basidiomycota</taxon>
        <taxon>Pucciniomycotina</taxon>
        <taxon>Pucciniomycetes</taxon>
        <taxon>Pucciniales</taxon>
        <taxon>Coleosporiaceae</taxon>
        <taxon>Cronartium</taxon>
    </lineage>
</organism>
<feature type="region of interest" description="Disordered" evidence="1">
    <location>
        <begin position="1"/>
        <end position="108"/>
    </location>
</feature>
<evidence type="ECO:0000256" key="1">
    <source>
        <dbReference type="SAM" id="MobiDB-lite"/>
    </source>
</evidence>
<accession>A0A9P6NUZ9</accession>
<feature type="compositionally biased region" description="Polar residues" evidence="1">
    <location>
        <begin position="71"/>
        <end position="86"/>
    </location>
</feature>
<dbReference type="AlphaFoldDB" id="A0A9P6NUZ9"/>
<name>A0A9P6NUZ9_9BASI</name>
<feature type="compositionally biased region" description="Low complexity" evidence="1">
    <location>
        <begin position="90"/>
        <end position="101"/>
    </location>
</feature>
<comment type="caution">
    <text evidence="2">The sequence shown here is derived from an EMBL/GenBank/DDBJ whole genome shotgun (WGS) entry which is preliminary data.</text>
</comment>
<dbReference type="EMBL" id="MU167223">
    <property type="protein sequence ID" value="KAG0150046.1"/>
    <property type="molecule type" value="Genomic_DNA"/>
</dbReference>
<keyword evidence="3" id="KW-1185">Reference proteome</keyword>
<evidence type="ECO:0000313" key="2">
    <source>
        <dbReference type="EMBL" id="KAG0150046.1"/>
    </source>
</evidence>
<reference evidence="2" key="1">
    <citation type="submission" date="2013-11" db="EMBL/GenBank/DDBJ databases">
        <title>Genome sequence of the fusiform rust pathogen reveals effectors for host alternation and coevolution with pine.</title>
        <authorList>
            <consortium name="DOE Joint Genome Institute"/>
            <person name="Smith K."/>
            <person name="Pendleton A."/>
            <person name="Kubisiak T."/>
            <person name="Anderson C."/>
            <person name="Salamov A."/>
            <person name="Aerts A."/>
            <person name="Riley R."/>
            <person name="Clum A."/>
            <person name="Lindquist E."/>
            <person name="Ence D."/>
            <person name="Campbell M."/>
            <person name="Kronenberg Z."/>
            <person name="Feau N."/>
            <person name="Dhillon B."/>
            <person name="Hamelin R."/>
            <person name="Burleigh J."/>
            <person name="Smith J."/>
            <person name="Yandell M."/>
            <person name="Nelson C."/>
            <person name="Grigoriev I."/>
            <person name="Davis J."/>
        </authorList>
    </citation>
    <scope>NUCLEOTIDE SEQUENCE</scope>
    <source>
        <strain evidence="2">G11</strain>
    </source>
</reference>
<feature type="compositionally biased region" description="Polar residues" evidence="1">
    <location>
        <begin position="1"/>
        <end position="14"/>
    </location>
</feature>
<sequence length="108" mass="11842">MAPPQSQINSTSIRPSKPLTIYRRGKPIQQNEEIDSNSDSESNSNQDPIENQDGIIHHSTNQPITPIMNLEISTKNLTSNQTIDQKSSSDDNSSDSSDSNSTSKAKLN</sequence>
<proteinExistence type="predicted"/>
<evidence type="ECO:0000313" key="3">
    <source>
        <dbReference type="Proteomes" id="UP000886653"/>
    </source>
</evidence>
<gene>
    <name evidence="2" type="ORF">CROQUDRAFT_653044</name>
</gene>